<dbReference type="InterPro" id="IPR027417">
    <property type="entry name" value="P-loop_NTPase"/>
</dbReference>
<name>A0ABP9N1Q6_9GAMM</name>
<dbReference type="InterPro" id="IPR003593">
    <property type="entry name" value="AAA+_ATPase"/>
</dbReference>
<dbReference type="NCBIfam" id="TIGR01420">
    <property type="entry name" value="pilT_fam"/>
    <property type="match status" value="1"/>
</dbReference>
<dbReference type="SUPFAM" id="SSF52540">
    <property type="entry name" value="P-loop containing nucleoside triphosphate hydrolases"/>
    <property type="match status" value="1"/>
</dbReference>
<proteinExistence type="inferred from homology"/>
<dbReference type="PANTHER" id="PTHR30486:SF6">
    <property type="entry name" value="TYPE IV PILUS RETRACTATION ATPASE PILT"/>
    <property type="match status" value="1"/>
</dbReference>
<dbReference type="PANTHER" id="PTHR30486">
    <property type="entry name" value="TWITCHING MOTILITY PROTEIN PILT"/>
    <property type="match status" value="1"/>
</dbReference>
<organism evidence="3 4">
    <name type="scientific">Orbus sasakiae</name>
    <dbReference type="NCBI Taxonomy" id="1078475"/>
    <lineage>
        <taxon>Bacteria</taxon>
        <taxon>Pseudomonadati</taxon>
        <taxon>Pseudomonadota</taxon>
        <taxon>Gammaproteobacteria</taxon>
        <taxon>Orbales</taxon>
        <taxon>Orbaceae</taxon>
        <taxon>Orbus</taxon>
    </lineage>
</organism>
<evidence type="ECO:0000256" key="1">
    <source>
        <dbReference type="ARBA" id="ARBA00006611"/>
    </source>
</evidence>
<comment type="caution">
    <text evidence="3">The sequence shown here is derived from an EMBL/GenBank/DDBJ whole genome shotgun (WGS) entry which is preliminary data.</text>
</comment>
<dbReference type="PROSITE" id="PS00662">
    <property type="entry name" value="T2SP_E"/>
    <property type="match status" value="1"/>
</dbReference>
<keyword evidence="4" id="KW-1185">Reference proteome</keyword>
<dbReference type="InterPro" id="IPR050921">
    <property type="entry name" value="T4SS_GSP_E_ATPase"/>
</dbReference>
<dbReference type="RefSeq" id="WP_345488999.1">
    <property type="nucleotide sequence ID" value="NZ_BAABHY010000001.1"/>
</dbReference>
<dbReference type="Gene3D" id="3.40.50.300">
    <property type="entry name" value="P-loop containing nucleotide triphosphate hydrolases"/>
    <property type="match status" value="1"/>
</dbReference>
<gene>
    <name evidence="3" type="ORF">GCM10023211_07720</name>
</gene>
<accession>A0ABP9N1Q6</accession>
<feature type="domain" description="Bacterial type II secretion system protein E" evidence="2">
    <location>
        <begin position="191"/>
        <end position="205"/>
    </location>
</feature>
<evidence type="ECO:0000313" key="4">
    <source>
        <dbReference type="Proteomes" id="UP001500171"/>
    </source>
</evidence>
<dbReference type="CDD" id="cd01131">
    <property type="entry name" value="PilT"/>
    <property type="match status" value="1"/>
</dbReference>
<comment type="similarity">
    <text evidence="1">Belongs to the GSP E family.</text>
</comment>
<dbReference type="Pfam" id="PF00437">
    <property type="entry name" value="T2SSE"/>
    <property type="match status" value="1"/>
</dbReference>
<dbReference type="SMART" id="SM00382">
    <property type="entry name" value="AAA"/>
    <property type="match status" value="1"/>
</dbReference>
<evidence type="ECO:0000259" key="2">
    <source>
        <dbReference type="PROSITE" id="PS00662"/>
    </source>
</evidence>
<dbReference type="InterPro" id="IPR001482">
    <property type="entry name" value="T2SS/T4SS_dom"/>
</dbReference>
<dbReference type="EMBL" id="BAABHY010000001">
    <property type="protein sequence ID" value="GAA5107055.1"/>
    <property type="molecule type" value="Genomic_DNA"/>
</dbReference>
<reference evidence="4" key="1">
    <citation type="journal article" date="2019" name="Int. J. Syst. Evol. Microbiol.">
        <title>The Global Catalogue of Microorganisms (GCM) 10K type strain sequencing project: providing services to taxonomists for standard genome sequencing and annotation.</title>
        <authorList>
            <consortium name="The Broad Institute Genomics Platform"/>
            <consortium name="The Broad Institute Genome Sequencing Center for Infectious Disease"/>
            <person name="Wu L."/>
            <person name="Ma J."/>
        </authorList>
    </citation>
    <scope>NUCLEOTIDE SEQUENCE [LARGE SCALE GENOMIC DNA]</scope>
    <source>
        <strain evidence="4">JCM 18050</strain>
    </source>
</reference>
<sequence>METLFALSLTQNASDLHLSSNQNAIIRQNGQLICLDHYFLEAKQLEQKLYTLLTAQQITILQRNKQLDFCYAHPKYGRFRGNLFYQSHGLSAVFRIIPHHIPTLEDIQAPAIFKQLALSKQGLILVTGATGCGKSTTLAAMISYINQHYTKHIITLEDPIEFVYQNKKSLIQQRELGQHFMTYPNGLKAILRQDPDIIMVGELRDRQTIEAALQAAETGHTVFATLHTNSAISTIHRIVDIFPDEAKNFIRTQLASTLQAVIAQKLINDGNTARKAVFEILINIPAVSHLIEEGKTKQLTSIMQTGMQYGMKMME</sequence>
<dbReference type="Proteomes" id="UP001500171">
    <property type="component" value="Unassembled WGS sequence"/>
</dbReference>
<protein>
    <submittedName>
        <fullName evidence="3">Type IV pilus twitching motility protein PilT</fullName>
    </submittedName>
</protein>
<evidence type="ECO:0000313" key="3">
    <source>
        <dbReference type="EMBL" id="GAA5107055.1"/>
    </source>
</evidence>
<dbReference type="Gene3D" id="3.30.450.90">
    <property type="match status" value="1"/>
</dbReference>
<dbReference type="InterPro" id="IPR006321">
    <property type="entry name" value="PilT/PilU"/>
</dbReference>